<evidence type="ECO:0000256" key="3">
    <source>
        <dbReference type="ARBA" id="ARBA00022490"/>
    </source>
</evidence>
<dbReference type="Pfam" id="PF03234">
    <property type="entry name" value="CDC37_N"/>
    <property type="match status" value="1"/>
</dbReference>
<sequence>MSSLTKKKTMAGFDYSKWDNIELSDDESDCHPNIDKDSWFRLKHRTRVEREAKEEEEKVKLEQDNDHDSKRVASIVAKLTAIPAAGAGAEEEEPVDREALEAELKDLQGVIDRRNERLEEMERNKKWNVDNMCHVVEERTIINPALGSQEGTIKDTMYRDPNMKEQADGAEDGAPVQTVTTAVKGPKPETQEVESYAIFTRKHENMLEEFSVMTSMEKSQQYLHENGDILLAEHAQSYLLLACLEDEMNAKHDRMKKVAHQSQILSSITELAASMDRHPRDVVIPFFKRVQEPTHLAGFQQAVDDFVNRIQKRAVDKRKEMDAEEAARQERGEGEETEEVELSREERLGPGGLDPVEVFESLPEEMQDAFESRDTQRLQSALMGMDPAQAQYHMKRCVDSGLWNPGPADEDEPPANDAAPNKQDEPS</sequence>
<comment type="similarity">
    <text evidence="2">Belongs to the CDC37 family.</text>
</comment>
<evidence type="ECO:0000256" key="5">
    <source>
        <dbReference type="ARBA" id="ARBA00031396"/>
    </source>
</evidence>
<dbReference type="GO" id="GO:0050821">
    <property type="term" value="P:protein stabilization"/>
    <property type="evidence" value="ECO:0007669"/>
    <property type="project" value="TreeGrafter"/>
</dbReference>
<dbReference type="InterPro" id="IPR013855">
    <property type="entry name" value="Cdc37_N_dom"/>
</dbReference>
<dbReference type="InterPro" id="IPR013874">
    <property type="entry name" value="Cdc37_Hsp90-bd"/>
</dbReference>
<feature type="domain" description="Cdc37 N-terminal" evidence="10">
    <location>
        <begin position="12"/>
        <end position="140"/>
    </location>
</feature>
<feature type="region of interest" description="Disordered" evidence="7">
    <location>
        <begin position="399"/>
        <end position="427"/>
    </location>
</feature>
<dbReference type="PANTHER" id="PTHR12800:SF4">
    <property type="entry name" value="HSP90 CO-CHAPERONE CDC37"/>
    <property type="match status" value="1"/>
</dbReference>
<reference evidence="11" key="1">
    <citation type="submission" date="2021-01" db="EMBL/GenBank/DDBJ databases">
        <authorList>
            <person name="Corre E."/>
            <person name="Pelletier E."/>
            <person name="Niang G."/>
            <person name="Scheremetjew M."/>
            <person name="Finn R."/>
            <person name="Kale V."/>
            <person name="Holt S."/>
            <person name="Cochrane G."/>
            <person name="Meng A."/>
            <person name="Brown T."/>
            <person name="Cohen L."/>
        </authorList>
    </citation>
    <scope>NUCLEOTIDE SEQUENCE</scope>
    <source>
        <strain evidence="11">CCMP1661</strain>
    </source>
</reference>
<dbReference type="SMART" id="SM01071">
    <property type="entry name" value="CDC37_N"/>
    <property type="match status" value="1"/>
</dbReference>
<feature type="region of interest" description="Disordered" evidence="7">
    <location>
        <begin position="317"/>
        <end position="356"/>
    </location>
</feature>
<evidence type="ECO:0000259" key="9">
    <source>
        <dbReference type="SMART" id="SM01070"/>
    </source>
</evidence>
<dbReference type="GO" id="GO:0019901">
    <property type="term" value="F:protein kinase binding"/>
    <property type="evidence" value="ECO:0007669"/>
    <property type="project" value="InterPro"/>
</dbReference>
<dbReference type="Gene3D" id="6.10.140.250">
    <property type="match status" value="1"/>
</dbReference>
<dbReference type="SMART" id="SM01070">
    <property type="entry name" value="CDC37_M"/>
    <property type="match status" value="1"/>
</dbReference>
<dbReference type="Pfam" id="PF08565">
    <property type="entry name" value="CDC37_M"/>
    <property type="match status" value="1"/>
</dbReference>
<keyword evidence="6" id="KW-0175">Coiled coil</keyword>
<dbReference type="GO" id="GO:0051082">
    <property type="term" value="F:unfolded protein binding"/>
    <property type="evidence" value="ECO:0007669"/>
    <property type="project" value="TreeGrafter"/>
</dbReference>
<evidence type="ECO:0000256" key="2">
    <source>
        <dbReference type="ARBA" id="ARBA00006222"/>
    </source>
</evidence>
<accession>A0A7S2XXR3</accession>
<dbReference type="InterPro" id="IPR004918">
    <property type="entry name" value="Cdc37"/>
</dbReference>
<dbReference type="InterPro" id="IPR038189">
    <property type="entry name" value="Cdc37_Hsp90-bd_sf"/>
</dbReference>
<dbReference type="GO" id="GO:0005737">
    <property type="term" value="C:cytoplasm"/>
    <property type="evidence" value="ECO:0007669"/>
    <property type="project" value="UniProtKB-SubCell"/>
</dbReference>
<dbReference type="SUPFAM" id="SSF101391">
    <property type="entry name" value="Hsp90 co-chaperone CDC37"/>
    <property type="match status" value="1"/>
</dbReference>
<dbReference type="Pfam" id="PF08564">
    <property type="entry name" value="CDC37_C"/>
    <property type="match status" value="1"/>
</dbReference>
<dbReference type="GO" id="GO:0031072">
    <property type="term" value="F:heat shock protein binding"/>
    <property type="evidence" value="ECO:0007669"/>
    <property type="project" value="TreeGrafter"/>
</dbReference>
<feature type="domain" description="Cdc37 C-terminal" evidence="8">
    <location>
        <begin position="347"/>
        <end position="427"/>
    </location>
</feature>
<dbReference type="GO" id="GO:0051087">
    <property type="term" value="F:protein-folding chaperone binding"/>
    <property type="evidence" value="ECO:0007669"/>
    <property type="project" value="TreeGrafter"/>
</dbReference>
<dbReference type="InterPro" id="IPR013873">
    <property type="entry name" value="Cdc37_C"/>
</dbReference>
<name>A0A7S2XXR3_9STRA</name>
<evidence type="ECO:0000259" key="10">
    <source>
        <dbReference type="SMART" id="SM01071"/>
    </source>
</evidence>
<keyword evidence="3" id="KW-0963">Cytoplasm</keyword>
<dbReference type="Gene3D" id="1.20.58.610">
    <property type="entry name" value="Cdc37, Hsp90 binding domain"/>
    <property type="match status" value="1"/>
</dbReference>
<dbReference type="EMBL" id="HBHR01010639">
    <property type="protein sequence ID" value="CAD9862559.1"/>
    <property type="molecule type" value="Transcribed_RNA"/>
</dbReference>
<evidence type="ECO:0000256" key="1">
    <source>
        <dbReference type="ARBA" id="ARBA00004496"/>
    </source>
</evidence>
<evidence type="ECO:0000256" key="4">
    <source>
        <dbReference type="ARBA" id="ARBA00023186"/>
    </source>
</evidence>
<dbReference type="SMART" id="SM01069">
    <property type="entry name" value="CDC37_C"/>
    <property type="match status" value="1"/>
</dbReference>
<protein>
    <recommendedName>
        <fullName evidence="5">Hsp90 chaperone protein kinase-targeting subunit</fullName>
    </recommendedName>
</protein>
<feature type="coiled-coil region" evidence="6">
    <location>
        <begin position="97"/>
        <end position="124"/>
    </location>
</feature>
<evidence type="ECO:0000256" key="6">
    <source>
        <dbReference type="SAM" id="Coils"/>
    </source>
</evidence>
<evidence type="ECO:0000256" key="7">
    <source>
        <dbReference type="SAM" id="MobiDB-lite"/>
    </source>
</evidence>
<proteinExistence type="inferred from homology"/>
<comment type="subcellular location">
    <subcellularLocation>
        <location evidence="1">Cytoplasm</location>
    </subcellularLocation>
</comment>
<feature type="domain" description="Cdc37 Hsp90 binding" evidence="9">
    <location>
        <begin position="170"/>
        <end position="328"/>
    </location>
</feature>
<evidence type="ECO:0000313" key="11">
    <source>
        <dbReference type="EMBL" id="CAD9862559.1"/>
    </source>
</evidence>
<dbReference type="PANTHER" id="PTHR12800">
    <property type="entry name" value="CDC37-RELATED"/>
    <property type="match status" value="1"/>
</dbReference>
<gene>
    <name evidence="11" type="ORF">FJAP1339_LOCUS5091</name>
</gene>
<dbReference type="AlphaFoldDB" id="A0A7S2XXR3"/>
<evidence type="ECO:0000259" key="8">
    <source>
        <dbReference type="SMART" id="SM01069"/>
    </source>
</evidence>
<feature type="compositionally biased region" description="Basic and acidic residues" evidence="7">
    <location>
        <begin position="317"/>
        <end position="334"/>
    </location>
</feature>
<keyword evidence="4" id="KW-0143">Chaperone</keyword>
<dbReference type="GO" id="GO:0006457">
    <property type="term" value="P:protein folding"/>
    <property type="evidence" value="ECO:0007669"/>
    <property type="project" value="TreeGrafter"/>
</dbReference>
<organism evidence="11">
    <name type="scientific">Fibrocapsa japonica</name>
    <dbReference type="NCBI Taxonomy" id="94617"/>
    <lineage>
        <taxon>Eukaryota</taxon>
        <taxon>Sar</taxon>
        <taxon>Stramenopiles</taxon>
        <taxon>Ochrophyta</taxon>
        <taxon>Raphidophyceae</taxon>
        <taxon>Chattonellales</taxon>
        <taxon>Chattonellaceae</taxon>
        <taxon>Fibrocapsa</taxon>
    </lineage>
</organism>